<dbReference type="GO" id="GO:0005524">
    <property type="term" value="F:ATP binding"/>
    <property type="evidence" value="ECO:0007669"/>
    <property type="project" value="UniProtKB-KW"/>
</dbReference>
<feature type="transmembrane region" description="Helical" evidence="7">
    <location>
        <begin position="42"/>
        <end position="68"/>
    </location>
</feature>
<dbReference type="GO" id="GO:0016887">
    <property type="term" value="F:ATP hydrolysis activity"/>
    <property type="evidence" value="ECO:0007669"/>
    <property type="project" value="InterPro"/>
</dbReference>
<dbReference type="FunFam" id="3.40.50.300:FF:000218">
    <property type="entry name" value="Multidrug ABC transporter ATP-binding protein"/>
    <property type="match status" value="1"/>
</dbReference>
<keyword evidence="3" id="KW-0547">Nucleotide-binding</keyword>
<dbReference type="Pfam" id="PF00664">
    <property type="entry name" value="ABC_membrane"/>
    <property type="match status" value="1"/>
</dbReference>
<dbReference type="PROSITE" id="PS50893">
    <property type="entry name" value="ABC_TRANSPORTER_2"/>
    <property type="match status" value="1"/>
</dbReference>
<dbReference type="InterPro" id="IPR017871">
    <property type="entry name" value="ABC_transporter-like_CS"/>
</dbReference>
<keyword evidence="6 7" id="KW-0472">Membrane</keyword>
<comment type="caution">
    <text evidence="10">The sequence shown here is derived from an EMBL/GenBank/DDBJ whole genome shotgun (WGS) entry which is preliminary data.</text>
</comment>
<dbReference type="InterPro" id="IPR003593">
    <property type="entry name" value="AAA+_ATPase"/>
</dbReference>
<dbReference type="CDD" id="cd03251">
    <property type="entry name" value="ABCC_MsbA"/>
    <property type="match status" value="1"/>
</dbReference>
<accession>U2HUN2</accession>
<dbReference type="InterPro" id="IPR027417">
    <property type="entry name" value="P-loop_NTPase"/>
</dbReference>
<dbReference type="PANTHER" id="PTHR43394:SF1">
    <property type="entry name" value="ATP-BINDING CASSETTE SUB-FAMILY B MEMBER 10, MITOCHONDRIAL"/>
    <property type="match status" value="1"/>
</dbReference>
<gene>
    <name evidence="10" type="ORF">M472_10600</name>
</gene>
<feature type="transmembrane region" description="Helical" evidence="7">
    <location>
        <begin position="111"/>
        <end position="133"/>
    </location>
</feature>
<keyword evidence="11" id="KW-1185">Reference proteome</keyword>
<dbReference type="CDD" id="cd18552">
    <property type="entry name" value="ABC_6TM_MsbA_like"/>
    <property type="match status" value="1"/>
</dbReference>
<organism evidence="10 11">
    <name type="scientific">Sphingobacterium paucimobilis HER1398</name>
    <dbReference type="NCBI Taxonomy" id="1346330"/>
    <lineage>
        <taxon>Bacteria</taxon>
        <taxon>Pseudomonadati</taxon>
        <taxon>Bacteroidota</taxon>
        <taxon>Sphingobacteriia</taxon>
        <taxon>Sphingobacteriales</taxon>
        <taxon>Sphingobacteriaceae</taxon>
        <taxon>Sphingobacterium</taxon>
    </lineage>
</organism>
<comment type="subcellular location">
    <subcellularLocation>
        <location evidence="1">Cell membrane</location>
        <topology evidence="1">Multi-pass membrane protein</topology>
    </subcellularLocation>
</comment>
<feature type="domain" description="ABC transmembrane type-1" evidence="9">
    <location>
        <begin position="43"/>
        <end position="360"/>
    </location>
</feature>
<evidence type="ECO:0008006" key="12">
    <source>
        <dbReference type="Google" id="ProtNLM"/>
    </source>
</evidence>
<dbReference type="PATRIC" id="fig|1346330.5.peg.2559"/>
<dbReference type="SMART" id="SM00382">
    <property type="entry name" value="AAA"/>
    <property type="match status" value="1"/>
</dbReference>
<dbReference type="Gene3D" id="3.40.50.300">
    <property type="entry name" value="P-loop containing nucleotide triphosphate hydrolases"/>
    <property type="match status" value="1"/>
</dbReference>
<dbReference type="InterPro" id="IPR003439">
    <property type="entry name" value="ABC_transporter-like_ATP-bd"/>
</dbReference>
<dbReference type="GO" id="GO:0005886">
    <property type="term" value="C:plasma membrane"/>
    <property type="evidence" value="ECO:0007669"/>
    <property type="project" value="UniProtKB-SubCell"/>
</dbReference>
<keyword evidence="4" id="KW-0067">ATP-binding</keyword>
<evidence type="ECO:0000256" key="2">
    <source>
        <dbReference type="ARBA" id="ARBA00022692"/>
    </source>
</evidence>
<keyword evidence="2 7" id="KW-0812">Transmembrane</keyword>
<evidence type="ECO:0000256" key="6">
    <source>
        <dbReference type="ARBA" id="ARBA00023136"/>
    </source>
</evidence>
<protein>
    <recommendedName>
        <fullName evidence="12">Antibiotic ABC transporter ATP-binding protein</fullName>
    </recommendedName>
</protein>
<evidence type="ECO:0000256" key="1">
    <source>
        <dbReference type="ARBA" id="ARBA00004651"/>
    </source>
</evidence>
<evidence type="ECO:0000313" key="10">
    <source>
        <dbReference type="EMBL" id="ERJ59222.1"/>
    </source>
</evidence>
<keyword evidence="5 7" id="KW-1133">Transmembrane helix</keyword>
<feature type="transmembrane region" description="Helical" evidence="7">
    <location>
        <begin position="201"/>
        <end position="230"/>
    </location>
</feature>
<dbReference type="EMBL" id="ATDL01000015">
    <property type="protein sequence ID" value="ERJ59222.1"/>
    <property type="molecule type" value="Genomic_DNA"/>
</dbReference>
<dbReference type="GO" id="GO:0015421">
    <property type="term" value="F:ABC-type oligopeptide transporter activity"/>
    <property type="evidence" value="ECO:0007669"/>
    <property type="project" value="TreeGrafter"/>
</dbReference>
<evidence type="ECO:0000256" key="3">
    <source>
        <dbReference type="ARBA" id="ARBA00022741"/>
    </source>
</evidence>
<evidence type="ECO:0000259" key="8">
    <source>
        <dbReference type="PROSITE" id="PS50893"/>
    </source>
</evidence>
<name>U2HUN2_9SPHI</name>
<dbReference type="AlphaFoldDB" id="U2HUN2"/>
<evidence type="ECO:0000313" key="11">
    <source>
        <dbReference type="Proteomes" id="UP000016584"/>
    </source>
</evidence>
<reference evidence="10 11" key="1">
    <citation type="journal article" date="2013" name="Genome Announc.">
        <title>The Draft Genome Sequence of Sphingomonas paucimobilis Strain HER1398 (Proteobacteria), Host to the Giant PAU Phage, Indicates That It Is a Member of the Genus Sphingobacterium (Bacteroidetes).</title>
        <authorList>
            <person name="White R.A.III."/>
            <person name="Suttle C.A."/>
        </authorList>
    </citation>
    <scope>NUCLEOTIDE SEQUENCE [LARGE SCALE GENOMIC DNA]</scope>
    <source>
        <strain evidence="10 11">HER1398</strain>
    </source>
</reference>
<proteinExistence type="predicted"/>
<feature type="domain" description="ABC transporter" evidence="8">
    <location>
        <begin position="394"/>
        <end position="627"/>
    </location>
</feature>
<dbReference type="PANTHER" id="PTHR43394">
    <property type="entry name" value="ATP-DEPENDENT PERMEASE MDL1, MITOCHONDRIAL"/>
    <property type="match status" value="1"/>
</dbReference>
<dbReference type="InterPro" id="IPR039421">
    <property type="entry name" value="Type_1_exporter"/>
</dbReference>
<dbReference type="PROSITE" id="PS00211">
    <property type="entry name" value="ABC_TRANSPORTER_1"/>
    <property type="match status" value="1"/>
</dbReference>
<evidence type="ECO:0000256" key="4">
    <source>
        <dbReference type="ARBA" id="ARBA00022840"/>
    </source>
</evidence>
<feature type="transmembrane region" description="Helical" evidence="7">
    <location>
        <begin position="12"/>
        <end position="30"/>
    </location>
</feature>
<dbReference type="Pfam" id="PF00005">
    <property type="entry name" value="ABC_tran"/>
    <property type="match status" value="1"/>
</dbReference>
<dbReference type="SUPFAM" id="SSF90123">
    <property type="entry name" value="ABC transporter transmembrane region"/>
    <property type="match status" value="1"/>
</dbReference>
<evidence type="ECO:0000256" key="7">
    <source>
        <dbReference type="SAM" id="Phobius"/>
    </source>
</evidence>
<evidence type="ECO:0000256" key="5">
    <source>
        <dbReference type="ARBA" id="ARBA00022989"/>
    </source>
</evidence>
<dbReference type="InterPro" id="IPR011527">
    <property type="entry name" value="ABC1_TM_dom"/>
</dbReference>
<dbReference type="PROSITE" id="PS50929">
    <property type="entry name" value="ABC_TM1F"/>
    <property type="match status" value="1"/>
</dbReference>
<dbReference type="InterPro" id="IPR036640">
    <property type="entry name" value="ABC1_TM_sf"/>
</dbReference>
<dbReference type="STRING" id="1346330.M472_10600"/>
<dbReference type="Proteomes" id="UP000016584">
    <property type="component" value="Unassembled WGS sequence"/>
</dbReference>
<dbReference type="Gene3D" id="1.20.1560.10">
    <property type="entry name" value="ABC transporter type 1, transmembrane domain"/>
    <property type="match status" value="1"/>
</dbReference>
<dbReference type="SUPFAM" id="SSF52540">
    <property type="entry name" value="P-loop containing nucleoside triphosphate hydrolases"/>
    <property type="match status" value="1"/>
</dbReference>
<dbReference type="eggNOG" id="COG1132">
    <property type="taxonomic scope" value="Bacteria"/>
</dbReference>
<evidence type="ECO:0000259" key="9">
    <source>
        <dbReference type="PROSITE" id="PS50929"/>
    </source>
</evidence>
<sequence length="633" mass="70874">MLVKSRIDEGFFLFLLFLVFWMKTYFRLLSFAKPIGRFAIPYVFCTIITVVFGTLNLALLIPLLSVLFKDSEEVSSAVVPLLEKPEHFYAIKDWFNYLSQSLYYEYGPYEALKYICIIIVASVFISNVFRYFCQRIMENFRIHTLLRLRKAVFDSVMDLHLGFFTNQRKGDVISKIASDVSTVQYSVTGTLQVVFKEPLQLIAYLVTLFLISPQLTLFSITVIPISAFLIARIVKNLKHEARAGQESFANMITYLDEALSGIKIIKSFNATFFVKNRFQEENERYATIMRRMAARQQMSSPVSELLGVVMVAVILLYGGNLVLSGEGDLSAEAFIGYIALFSQVMRPAKALTDSFSGIHNGLAAGERVLELIDEKCLVEDKPNAVVVNSFQEAIQFKDVEFSYGERNVLKGIDFRIGKGETIALVGPSGGGKTTLVDLIPRFMDVTAGAIYFDGIDLRDLNQDSLRALIGAVNQESILFNDTIFNNIAFANLSATAAEVEQAARIANAHDFIMNTTDGYQTNIGDRGSKLSGGQRQRICIARAVLKNPPIMLLDEATSALDTESERLVQDSLYKLMENRTTVVIAHRLSTIQNADRIVVLDAGKIVEVGTHNELLLNNGLYRKLIDMQQFAES</sequence>